<keyword evidence="2" id="KW-1185">Reference proteome</keyword>
<protein>
    <submittedName>
        <fullName evidence="1">Uncharacterized protein</fullName>
    </submittedName>
</protein>
<name>A0A5C5ZKD5_9BACT</name>
<comment type="caution">
    <text evidence="1">The sequence shown here is derived from an EMBL/GenBank/DDBJ whole genome shotgun (WGS) entry which is preliminary data.</text>
</comment>
<evidence type="ECO:0000313" key="2">
    <source>
        <dbReference type="Proteomes" id="UP000316213"/>
    </source>
</evidence>
<dbReference type="EMBL" id="SJPM01000024">
    <property type="protein sequence ID" value="TWT87879.1"/>
    <property type="molecule type" value="Genomic_DNA"/>
</dbReference>
<gene>
    <name evidence="1" type="ORF">Pla100_58280</name>
</gene>
<reference evidence="1 2" key="1">
    <citation type="submission" date="2019-02" db="EMBL/GenBank/DDBJ databases">
        <title>Deep-cultivation of Planctomycetes and their phenomic and genomic characterization uncovers novel biology.</title>
        <authorList>
            <person name="Wiegand S."/>
            <person name="Jogler M."/>
            <person name="Boedeker C."/>
            <person name="Pinto D."/>
            <person name="Vollmers J."/>
            <person name="Rivas-Marin E."/>
            <person name="Kohn T."/>
            <person name="Peeters S.H."/>
            <person name="Heuer A."/>
            <person name="Rast P."/>
            <person name="Oberbeckmann S."/>
            <person name="Bunk B."/>
            <person name="Jeske O."/>
            <person name="Meyerdierks A."/>
            <person name="Storesund J.E."/>
            <person name="Kallscheuer N."/>
            <person name="Luecker S."/>
            <person name="Lage O.M."/>
            <person name="Pohl T."/>
            <person name="Merkel B.J."/>
            <person name="Hornburger P."/>
            <person name="Mueller R.-W."/>
            <person name="Bruemmer F."/>
            <person name="Labrenz M."/>
            <person name="Spormann A.M."/>
            <person name="Op Den Camp H."/>
            <person name="Overmann J."/>
            <person name="Amann R."/>
            <person name="Jetten M.S.M."/>
            <person name="Mascher T."/>
            <person name="Medema M.H."/>
            <person name="Devos D.P."/>
            <person name="Kaster A.-K."/>
            <person name="Ovreas L."/>
            <person name="Rohde M."/>
            <person name="Galperin M.Y."/>
            <person name="Jogler C."/>
        </authorList>
    </citation>
    <scope>NUCLEOTIDE SEQUENCE [LARGE SCALE GENOMIC DNA]</scope>
    <source>
        <strain evidence="1 2">Pla100</strain>
    </source>
</reference>
<evidence type="ECO:0000313" key="1">
    <source>
        <dbReference type="EMBL" id="TWT87879.1"/>
    </source>
</evidence>
<dbReference type="AlphaFoldDB" id="A0A5C5ZKD5"/>
<sequence>MQRKAFIQTQHSPPTSAPLQLEALFMTKIAANQPKLNDETPVELQEMAAAIEALPARYRDAVAPALARVVECSTRRRRILNLVQEALSQLRLDMKYLIFDLEATRRERDQYKEMLEQDGRL</sequence>
<accession>A0A5C5ZKD5</accession>
<organism evidence="1 2">
    <name type="scientific">Neorhodopirellula pilleata</name>
    <dbReference type="NCBI Taxonomy" id="2714738"/>
    <lineage>
        <taxon>Bacteria</taxon>
        <taxon>Pseudomonadati</taxon>
        <taxon>Planctomycetota</taxon>
        <taxon>Planctomycetia</taxon>
        <taxon>Pirellulales</taxon>
        <taxon>Pirellulaceae</taxon>
        <taxon>Neorhodopirellula</taxon>
    </lineage>
</organism>
<dbReference type="Proteomes" id="UP000316213">
    <property type="component" value="Unassembled WGS sequence"/>
</dbReference>
<proteinExistence type="predicted"/>